<dbReference type="GO" id="GO:0005829">
    <property type="term" value="C:cytosol"/>
    <property type="evidence" value="ECO:0007669"/>
    <property type="project" value="TreeGrafter"/>
</dbReference>
<keyword evidence="6 12" id="KW-0418">Kinase</keyword>
<dbReference type="GO" id="GO:0004340">
    <property type="term" value="F:glucokinase activity"/>
    <property type="evidence" value="ECO:0007669"/>
    <property type="project" value="TreeGrafter"/>
</dbReference>
<dbReference type="EMBL" id="NIVC01001901">
    <property type="protein sequence ID" value="PAA62772.1"/>
    <property type="molecule type" value="Genomic_DNA"/>
</dbReference>
<protein>
    <recommendedName>
        <fullName evidence="12">Phosphotransferase</fullName>
        <ecNumber evidence="12">2.7.1.-</ecNumber>
    </recommendedName>
</protein>
<comment type="pathway">
    <text evidence="1">Carbohydrate degradation; glycolysis; D-glyceraldehyde 3-phosphate and glycerone phosphate from D-glucose: step 1/4.</text>
</comment>
<dbReference type="Gene3D" id="3.30.420.40">
    <property type="match status" value="1"/>
</dbReference>
<dbReference type="GO" id="GO:0008865">
    <property type="term" value="F:fructokinase activity"/>
    <property type="evidence" value="ECO:0007669"/>
    <property type="project" value="TreeGrafter"/>
</dbReference>
<evidence type="ECO:0000313" key="17">
    <source>
        <dbReference type="Proteomes" id="UP000215902"/>
    </source>
</evidence>
<feature type="domain" description="Hexokinase C-terminal" evidence="15">
    <location>
        <begin position="247"/>
        <end position="483"/>
    </location>
</feature>
<accession>A0A267EPU9</accession>
<evidence type="ECO:0000256" key="2">
    <source>
        <dbReference type="ARBA" id="ARBA00005028"/>
    </source>
</evidence>
<evidence type="ECO:0000259" key="14">
    <source>
        <dbReference type="Pfam" id="PF00349"/>
    </source>
</evidence>
<evidence type="ECO:0000256" key="7">
    <source>
        <dbReference type="ARBA" id="ARBA00022840"/>
    </source>
</evidence>
<dbReference type="PRINTS" id="PR00475">
    <property type="entry name" value="HEXOKINASE"/>
</dbReference>
<comment type="catalytic activity">
    <reaction evidence="10">
        <text>D-fructose + ATP = D-fructose 6-phosphate + ADP + H(+)</text>
        <dbReference type="Rhea" id="RHEA:16125"/>
        <dbReference type="ChEBI" id="CHEBI:15378"/>
        <dbReference type="ChEBI" id="CHEBI:30616"/>
        <dbReference type="ChEBI" id="CHEBI:37721"/>
        <dbReference type="ChEBI" id="CHEBI:61527"/>
        <dbReference type="ChEBI" id="CHEBI:456216"/>
        <dbReference type="EC" id="2.7.1.1"/>
    </reaction>
    <physiologicalReaction direction="left-to-right" evidence="10">
        <dbReference type="Rhea" id="RHEA:16126"/>
    </physiologicalReaction>
</comment>
<dbReference type="PROSITE" id="PS51748">
    <property type="entry name" value="HEXOKINASE_2"/>
    <property type="match status" value="1"/>
</dbReference>
<evidence type="ECO:0000256" key="6">
    <source>
        <dbReference type="ARBA" id="ARBA00022777"/>
    </source>
</evidence>
<evidence type="ECO:0000256" key="13">
    <source>
        <dbReference type="SAM" id="MobiDB-lite"/>
    </source>
</evidence>
<evidence type="ECO:0000256" key="12">
    <source>
        <dbReference type="RuleBase" id="RU362007"/>
    </source>
</evidence>
<dbReference type="GO" id="GO:0006096">
    <property type="term" value="P:glycolytic process"/>
    <property type="evidence" value="ECO:0007669"/>
    <property type="project" value="UniProtKB-UniPathway"/>
</dbReference>
<dbReference type="FunFam" id="3.40.367.20:FF:000005">
    <property type="entry name" value="Phosphotransferase"/>
    <property type="match status" value="1"/>
</dbReference>
<dbReference type="STRING" id="282301.A0A267EPU9"/>
<dbReference type="Pfam" id="PF03727">
    <property type="entry name" value="Hexokinase_2"/>
    <property type="match status" value="1"/>
</dbReference>
<feature type="domain" description="Hexokinase N-terminal" evidence="14">
    <location>
        <begin position="23"/>
        <end position="240"/>
    </location>
</feature>
<dbReference type="GO" id="GO:0005524">
    <property type="term" value="F:ATP binding"/>
    <property type="evidence" value="ECO:0007669"/>
    <property type="project" value="UniProtKB-UniRule"/>
</dbReference>
<comment type="catalytic activity">
    <reaction evidence="11">
        <text>D-glucose + ATP = D-glucose 6-phosphate + ADP + H(+)</text>
        <dbReference type="Rhea" id="RHEA:17825"/>
        <dbReference type="ChEBI" id="CHEBI:4167"/>
        <dbReference type="ChEBI" id="CHEBI:15378"/>
        <dbReference type="ChEBI" id="CHEBI:30616"/>
        <dbReference type="ChEBI" id="CHEBI:61548"/>
        <dbReference type="ChEBI" id="CHEBI:456216"/>
        <dbReference type="EC" id="2.7.1.1"/>
    </reaction>
    <physiologicalReaction direction="left-to-right" evidence="11">
        <dbReference type="Rhea" id="RHEA:17826"/>
    </physiologicalReaction>
</comment>
<dbReference type="GO" id="GO:0005536">
    <property type="term" value="F:D-glucose binding"/>
    <property type="evidence" value="ECO:0007669"/>
    <property type="project" value="InterPro"/>
</dbReference>
<dbReference type="GO" id="GO:0001678">
    <property type="term" value="P:intracellular glucose homeostasis"/>
    <property type="evidence" value="ECO:0007669"/>
    <property type="project" value="InterPro"/>
</dbReference>
<dbReference type="UniPathway" id="UPA00109">
    <property type="reaction ID" value="UER00180"/>
</dbReference>
<dbReference type="UniPathway" id="UPA00242"/>
<dbReference type="PANTHER" id="PTHR19443:SF16">
    <property type="entry name" value="HEXOKINASE TYPE 1-RELATED"/>
    <property type="match status" value="1"/>
</dbReference>
<dbReference type="SUPFAM" id="SSF53067">
    <property type="entry name" value="Actin-like ATPase domain"/>
    <property type="match status" value="2"/>
</dbReference>
<keyword evidence="5 12" id="KW-0547">Nucleotide-binding</keyword>
<comment type="catalytic activity">
    <reaction evidence="9">
        <text>a D-hexose + ATP = a D-hexose 6-phosphate + ADP + H(+)</text>
        <dbReference type="Rhea" id="RHEA:22740"/>
        <dbReference type="ChEBI" id="CHEBI:4194"/>
        <dbReference type="ChEBI" id="CHEBI:15378"/>
        <dbReference type="ChEBI" id="CHEBI:30616"/>
        <dbReference type="ChEBI" id="CHEBI:229467"/>
        <dbReference type="ChEBI" id="CHEBI:456216"/>
        <dbReference type="EC" id="2.7.1.1"/>
    </reaction>
    <physiologicalReaction direction="left-to-right" evidence="9">
        <dbReference type="Rhea" id="RHEA:22741"/>
    </physiologicalReaction>
</comment>
<dbReference type="Gene3D" id="3.40.367.20">
    <property type="match status" value="1"/>
</dbReference>
<keyword evidence="8 12" id="KW-0324">Glycolysis</keyword>
<dbReference type="Proteomes" id="UP000215902">
    <property type="component" value="Unassembled WGS sequence"/>
</dbReference>
<proteinExistence type="inferred from homology"/>
<gene>
    <name evidence="16" type="ORF">BOX15_Mlig027109g1</name>
</gene>
<organism evidence="16 17">
    <name type="scientific">Macrostomum lignano</name>
    <dbReference type="NCBI Taxonomy" id="282301"/>
    <lineage>
        <taxon>Eukaryota</taxon>
        <taxon>Metazoa</taxon>
        <taxon>Spiralia</taxon>
        <taxon>Lophotrochozoa</taxon>
        <taxon>Platyhelminthes</taxon>
        <taxon>Rhabditophora</taxon>
        <taxon>Macrostomorpha</taxon>
        <taxon>Macrostomida</taxon>
        <taxon>Macrostomidae</taxon>
        <taxon>Macrostomum</taxon>
    </lineage>
</organism>
<feature type="non-terminal residue" evidence="16">
    <location>
        <position position="1"/>
    </location>
</feature>
<evidence type="ECO:0000256" key="1">
    <source>
        <dbReference type="ARBA" id="ARBA00004888"/>
    </source>
</evidence>
<dbReference type="EC" id="2.7.1.-" evidence="12"/>
<comment type="similarity">
    <text evidence="3 12">Belongs to the hexokinase family.</text>
</comment>
<reference evidence="16 17" key="1">
    <citation type="submission" date="2017-06" db="EMBL/GenBank/DDBJ databases">
        <title>A platform for efficient transgenesis in Macrostomum lignano, a flatworm model organism for stem cell research.</title>
        <authorList>
            <person name="Berezikov E."/>
        </authorList>
    </citation>
    <scope>NUCLEOTIDE SEQUENCE [LARGE SCALE GENOMIC DNA]</scope>
    <source>
        <strain evidence="16">DV1</strain>
        <tissue evidence="16">Whole organism</tissue>
    </source>
</reference>
<feature type="compositionally biased region" description="Gly residues" evidence="13">
    <location>
        <begin position="77"/>
        <end position="93"/>
    </location>
</feature>
<keyword evidence="4 12" id="KW-0808">Transferase</keyword>
<dbReference type="AlphaFoldDB" id="A0A267EPU9"/>
<keyword evidence="17" id="KW-1185">Reference proteome</keyword>
<dbReference type="InterPro" id="IPR001312">
    <property type="entry name" value="Hexokinase"/>
</dbReference>
<dbReference type="OrthoDB" id="419537at2759"/>
<evidence type="ECO:0000256" key="3">
    <source>
        <dbReference type="ARBA" id="ARBA00009225"/>
    </source>
</evidence>
<dbReference type="GO" id="GO:0005739">
    <property type="term" value="C:mitochondrion"/>
    <property type="evidence" value="ECO:0007669"/>
    <property type="project" value="TreeGrafter"/>
</dbReference>
<dbReference type="GO" id="GO:0006006">
    <property type="term" value="P:glucose metabolic process"/>
    <property type="evidence" value="ECO:0007669"/>
    <property type="project" value="UniProtKB-ARBA"/>
</dbReference>
<name>A0A267EPU9_9PLAT</name>
<feature type="region of interest" description="Disordered" evidence="13">
    <location>
        <begin position="74"/>
        <end position="96"/>
    </location>
</feature>
<dbReference type="InterPro" id="IPR022672">
    <property type="entry name" value="Hexokinase_N"/>
</dbReference>
<evidence type="ECO:0000256" key="8">
    <source>
        <dbReference type="ARBA" id="ARBA00023152"/>
    </source>
</evidence>
<evidence type="ECO:0000256" key="9">
    <source>
        <dbReference type="ARBA" id="ARBA00044613"/>
    </source>
</evidence>
<evidence type="ECO:0000256" key="4">
    <source>
        <dbReference type="ARBA" id="ARBA00022679"/>
    </source>
</evidence>
<evidence type="ECO:0000259" key="15">
    <source>
        <dbReference type="Pfam" id="PF03727"/>
    </source>
</evidence>
<dbReference type="InterPro" id="IPR022673">
    <property type="entry name" value="Hexokinase_C"/>
</dbReference>
<dbReference type="InterPro" id="IPR043129">
    <property type="entry name" value="ATPase_NBD"/>
</dbReference>
<comment type="caution">
    <text evidence="16">The sequence shown here is derived from an EMBL/GenBank/DDBJ whole genome shotgun (WGS) entry which is preliminary data.</text>
</comment>
<keyword evidence="7 12" id="KW-0067">ATP-binding</keyword>
<evidence type="ECO:0000313" key="16">
    <source>
        <dbReference type="EMBL" id="PAA62772.1"/>
    </source>
</evidence>
<dbReference type="Pfam" id="PF00349">
    <property type="entry name" value="Hexokinase_1"/>
    <property type="match status" value="1"/>
</dbReference>
<evidence type="ECO:0000256" key="11">
    <source>
        <dbReference type="ARBA" id="ARBA00048160"/>
    </source>
</evidence>
<sequence length="484" mass="51842">RNYEFMHVSDSRKKIPALPEKARALIASLTLSESDYHAIELQLEAAFRAGLSATGPPQCVPMLCSHVTRLPGRAAPSGGGGGGGGGGGHGQSPGPGDYLALDLGGTNYRVLLVRMRPPGQPPEIVENVYSVPGELMRGRGVDLFDFLAATIADFMAEHGAAHLAENPAAPLRLGFTFSFPCEQRGLASARLLGWTKGYSAEGVVGNDVCQLLQEAIDRRGLAARCVALVNDTVGTLAACALEDPACMIGLIVGTGTNAAYVERVAAVDKYSTELPAGESRVVINTEWGNFGADGCLERFRTDLDRQLDAASINPGRQTFEKLVSGMYLGELVRLAIQQLVSDGVLFDGRMPEALRQPMSFHTKYLSEVERDPPRHYYSTDSLLTVDLGLQLVRPLDMMTVRCLCEAVSTRSAYLVATGISCLLKRIGSPDDVTVGIDGSLFKFHPHFPQRMIDKINELHPDAKFLLRLSEDGSGKGAAAIAAMA</sequence>
<dbReference type="FunFam" id="3.30.420.40:FF:000805">
    <property type="entry name" value="Hexokinase-2"/>
    <property type="match status" value="1"/>
</dbReference>
<evidence type="ECO:0000256" key="5">
    <source>
        <dbReference type="ARBA" id="ARBA00022741"/>
    </source>
</evidence>
<evidence type="ECO:0000256" key="10">
    <source>
        <dbReference type="ARBA" id="ARBA00047905"/>
    </source>
</evidence>
<dbReference type="PANTHER" id="PTHR19443">
    <property type="entry name" value="HEXOKINASE"/>
    <property type="match status" value="1"/>
</dbReference>
<comment type="pathway">
    <text evidence="2">Carbohydrate metabolism; hexose metabolism.</text>
</comment>